<name>A0A844HVD8_9RHOB</name>
<gene>
    <name evidence="1" type="ORF">GL300_19750</name>
</gene>
<reference evidence="1 2" key="1">
    <citation type="submission" date="2019-11" db="EMBL/GenBank/DDBJ databases">
        <authorList>
            <person name="Dong K."/>
        </authorList>
    </citation>
    <scope>NUCLEOTIDE SEQUENCE [LARGE SCALE GENOMIC DNA]</scope>
    <source>
        <strain evidence="1 2">NBRC 112902</strain>
    </source>
</reference>
<dbReference type="Proteomes" id="UP000449846">
    <property type="component" value="Unassembled WGS sequence"/>
</dbReference>
<protein>
    <recommendedName>
        <fullName evidence="3">Sialate O-acetylesterase domain-containing protein</fullName>
    </recommendedName>
</protein>
<evidence type="ECO:0000313" key="1">
    <source>
        <dbReference type="EMBL" id="MTH61452.1"/>
    </source>
</evidence>
<dbReference type="EMBL" id="WMIG01000016">
    <property type="protein sequence ID" value="MTH61452.1"/>
    <property type="molecule type" value="Genomic_DNA"/>
</dbReference>
<sequence length="977" mass="102890">MSFTSESNAAYVNGAPVSKASIRTLWAAVDGIVTNGGKVFYTRAEAVSFGQVNLPSIISRILVANSDYLEVRGAGATDDQLFITFPNWGVLARFPRKEFIEAMSSAGDTLSLNTSSSTAQNLVATIPSAQAHISMGSVGVRVVFGWVTSNTGADPTITIGSDVWTIKSRSGAALAAADLVGGSRYTATVAHVANKLLRLAPAVQIADINGLVASFVAQNNTSVAGDTIALVNDTTSANALTCSIPAAQAHIPFNVTNQRSQVTWPNTNTSADPTITLGGLIYTLKNRDGNALAAGDLQGGRRLTLVNTHTTNRILRVVEALQQADINGLAPKLTSLTNASNQGDTATLRTSAGGTAQAITCTLESGQSTMAFQLFTAFEFTWTTTNTGPDPTITLASLAYTIKNCDGNALAAGDLKGGVRYRAWLSNTSTRVLRLIGVTSFADLNGTVSFGIGEVLEDGSRDLLTITQDATESGTPETRALIRAEADGLNLRASLGMLQDLFDRARLAGLLNGDSGSEYSAGLDYLPAAATMLDRRVAGVTQKVGDAGIGAAARYTDTAHNGAWSWLYERCSIVIALGQSNGLQPIMLGPLEYNTAKTPAHVLMPNDQSGTAGQGGLRGWDGLVPTVSFTALVPAVSNGAQSSAEAFASAANALDPRGAQLWLAGNESVGGAGLRGTTASTCIWKTTTEVRANARTNTINKVTQMIALSPVPPSQIVLMLTHGETNRRDPMEEYRDDLVAYMNDVEADLAFTGLPILWLVDQVGGNNTAGGNDNGSDWPSKRALFEACAIKKAAESNCIMIGPRYHLKMGTAAGGAPDTIHHGYHEQIRLREMHAAAYVAWVRGVDWYAATPVSAVRTGQTVVVSYDSITPLVIDPDMLDSGVAEVNHGFFINQGAGTLITSVEQAGPRSFRLTLDRVPPADARVAMTWRRPAVGEADTRYTVGAGSIREAWSQMGPISGDAIYRPMISLPINITVE</sequence>
<dbReference type="RefSeq" id="WP_155041409.1">
    <property type="nucleotide sequence ID" value="NZ_WMIG01000016.1"/>
</dbReference>
<accession>A0A844HVD8</accession>
<dbReference type="AlphaFoldDB" id="A0A844HVD8"/>
<organism evidence="1 2">
    <name type="scientific">Paracoccus litorisediminis</name>
    <dbReference type="NCBI Taxonomy" id="2006130"/>
    <lineage>
        <taxon>Bacteria</taxon>
        <taxon>Pseudomonadati</taxon>
        <taxon>Pseudomonadota</taxon>
        <taxon>Alphaproteobacteria</taxon>
        <taxon>Rhodobacterales</taxon>
        <taxon>Paracoccaceae</taxon>
        <taxon>Paracoccus</taxon>
    </lineage>
</organism>
<dbReference type="OrthoDB" id="7779284at2"/>
<proteinExistence type="predicted"/>
<comment type="caution">
    <text evidence="1">The sequence shown here is derived from an EMBL/GenBank/DDBJ whole genome shotgun (WGS) entry which is preliminary data.</text>
</comment>
<keyword evidence="2" id="KW-1185">Reference proteome</keyword>
<evidence type="ECO:0008006" key="3">
    <source>
        <dbReference type="Google" id="ProtNLM"/>
    </source>
</evidence>
<evidence type="ECO:0000313" key="2">
    <source>
        <dbReference type="Proteomes" id="UP000449846"/>
    </source>
</evidence>